<dbReference type="Proteomes" id="UP000245207">
    <property type="component" value="Unassembled WGS sequence"/>
</dbReference>
<keyword evidence="5" id="KW-0372">Hormone</keyword>
<organism evidence="10 11">
    <name type="scientific">Artemisia annua</name>
    <name type="common">Sweet wormwood</name>
    <dbReference type="NCBI Taxonomy" id="35608"/>
    <lineage>
        <taxon>Eukaryota</taxon>
        <taxon>Viridiplantae</taxon>
        <taxon>Streptophyta</taxon>
        <taxon>Embryophyta</taxon>
        <taxon>Tracheophyta</taxon>
        <taxon>Spermatophyta</taxon>
        <taxon>Magnoliopsida</taxon>
        <taxon>eudicotyledons</taxon>
        <taxon>Gunneridae</taxon>
        <taxon>Pentapetalae</taxon>
        <taxon>asterids</taxon>
        <taxon>campanulids</taxon>
        <taxon>Asterales</taxon>
        <taxon>Asteraceae</taxon>
        <taxon>Asteroideae</taxon>
        <taxon>Anthemideae</taxon>
        <taxon>Artemisiinae</taxon>
        <taxon>Artemisia</taxon>
    </lineage>
</organism>
<evidence type="ECO:0000256" key="9">
    <source>
        <dbReference type="SAM" id="SignalP"/>
    </source>
</evidence>
<evidence type="ECO:0000256" key="5">
    <source>
        <dbReference type="ARBA" id="ARBA00022702"/>
    </source>
</evidence>
<name>A0A2U1L701_ARTAN</name>
<dbReference type="PANTHER" id="PTHR33348:SF44">
    <property type="entry name" value="PRECURSOR OF CEP6"/>
    <property type="match status" value="1"/>
</dbReference>
<comment type="similarity">
    <text evidence="2">Belongs to the C-terminally encoded plant signaling peptide (CEP) family.</text>
</comment>
<dbReference type="GO" id="GO:0048046">
    <property type="term" value="C:apoplast"/>
    <property type="evidence" value="ECO:0007669"/>
    <property type="project" value="UniProtKB-SubCell"/>
</dbReference>
<dbReference type="GO" id="GO:0006995">
    <property type="term" value="P:cellular response to nitrogen starvation"/>
    <property type="evidence" value="ECO:0007669"/>
    <property type="project" value="UniProtKB-ARBA"/>
</dbReference>
<evidence type="ECO:0000256" key="4">
    <source>
        <dbReference type="ARBA" id="ARBA00022525"/>
    </source>
</evidence>
<dbReference type="PANTHER" id="PTHR33348">
    <property type="entry name" value="PRECURSOR OF CEP5"/>
    <property type="match status" value="1"/>
</dbReference>
<sequence>MARLVRSLMCCVFVILFVINNEVMQTSEARKLGQNVKCTTCINDNQVTEETGTTTPSQVPSPGIDAFRPTTPGHSPGVGHSIHE</sequence>
<dbReference type="InterPro" id="IPR033250">
    <property type="entry name" value="CEP"/>
</dbReference>
<dbReference type="GO" id="GO:0048364">
    <property type="term" value="P:root development"/>
    <property type="evidence" value="ECO:0007669"/>
    <property type="project" value="InterPro"/>
</dbReference>
<reference evidence="10 11" key="1">
    <citation type="journal article" date="2018" name="Mol. Plant">
        <title>The genome of Artemisia annua provides insight into the evolution of Asteraceae family and artemisinin biosynthesis.</title>
        <authorList>
            <person name="Shen Q."/>
            <person name="Zhang L."/>
            <person name="Liao Z."/>
            <person name="Wang S."/>
            <person name="Yan T."/>
            <person name="Shi P."/>
            <person name="Liu M."/>
            <person name="Fu X."/>
            <person name="Pan Q."/>
            <person name="Wang Y."/>
            <person name="Lv Z."/>
            <person name="Lu X."/>
            <person name="Zhang F."/>
            <person name="Jiang W."/>
            <person name="Ma Y."/>
            <person name="Chen M."/>
            <person name="Hao X."/>
            <person name="Li L."/>
            <person name="Tang Y."/>
            <person name="Lv G."/>
            <person name="Zhou Y."/>
            <person name="Sun X."/>
            <person name="Brodelius P.E."/>
            <person name="Rose J.K.C."/>
            <person name="Tang K."/>
        </authorList>
    </citation>
    <scope>NUCLEOTIDE SEQUENCE [LARGE SCALE GENOMIC DNA]</scope>
    <source>
        <strain evidence="11">cv. Huhao1</strain>
        <tissue evidence="10">Leaf</tissue>
    </source>
</reference>
<keyword evidence="4" id="KW-0964">Secreted</keyword>
<evidence type="ECO:0000256" key="1">
    <source>
        <dbReference type="ARBA" id="ARBA00004271"/>
    </source>
</evidence>
<comment type="subcellular location">
    <subcellularLocation>
        <location evidence="1">Secreted</location>
        <location evidence="1">Extracellular space</location>
        <location evidence="1">Apoplast</location>
    </subcellularLocation>
</comment>
<dbReference type="GO" id="GO:1902025">
    <property type="term" value="P:nitrate import"/>
    <property type="evidence" value="ECO:0007669"/>
    <property type="project" value="TreeGrafter"/>
</dbReference>
<feature type="chain" id="PRO_5015402043" description="Encoded peptide" evidence="9">
    <location>
        <begin position="30"/>
        <end position="84"/>
    </location>
</feature>
<evidence type="ECO:0000256" key="7">
    <source>
        <dbReference type="ARBA" id="ARBA00023278"/>
    </source>
</evidence>
<dbReference type="GO" id="GO:1901371">
    <property type="term" value="P:regulation of leaf morphogenesis"/>
    <property type="evidence" value="ECO:0007669"/>
    <property type="project" value="TreeGrafter"/>
</dbReference>
<feature type="signal peptide" evidence="9">
    <location>
        <begin position="1"/>
        <end position="29"/>
    </location>
</feature>
<comment type="caution">
    <text evidence="10">The sequence shown here is derived from an EMBL/GenBank/DDBJ whole genome shotgun (WGS) entry which is preliminary data.</text>
</comment>
<feature type="region of interest" description="Disordered" evidence="8">
    <location>
        <begin position="48"/>
        <end position="84"/>
    </location>
</feature>
<evidence type="ECO:0000256" key="8">
    <source>
        <dbReference type="SAM" id="MobiDB-lite"/>
    </source>
</evidence>
<dbReference type="GO" id="GO:0005179">
    <property type="term" value="F:hormone activity"/>
    <property type="evidence" value="ECO:0007669"/>
    <property type="project" value="UniProtKB-KW"/>
</dbReference>
<dbReference type="EMBL" id="PKPP01011099">
    <property type="protein sequence ID" value="PWA44787.1"/>
    <property type="molecule type" value="Genomic_DNA"/>
</dbReference>
<evidence type="ECO:0008006" key="12">
    <source>
        <dbReference type="Google" id="ProtNLM"/>
    </source>
</evidence>
<dbReference type="GO" id="GO:2000280">
    <property type="term" value="P:regulation of root development"/>
    <property type="evidence" value="ECO:0007669"/>
    <property type="project" value="TreeGrafter"/>
</dbReference>
<accession>A0A2U1L701</accession>
<evidence type="ECO:0000256" key="2">
    <source>
        <dbReference type="ARBA" id="ARBA00008963"/>
    </source>
</evidence>
<evidence type="ECO:0000256" key="3">
    <source>
        <dbReference type="ARBA" id="ARBA00022523"/>
    </source>
</evidence>
<keyword evidence="6 9" id="KW-0732">Signal</keyword>
<protein>
    <recommendedName>
        <fullName evidence="12">Encoded peptide</fullName>
    </recommendedName>
</protein>
<evidence type="ECO:0000313" key="11">
    <source>
        <dbReference type="Proteomes" id="UP000245207"/>
    </source>
</evidence>
<keyword evidence="3" id="KW-0052">Apoplast</keyword>
<evidence type="ECO:0000313" key="10">
    <source>
        <dbReference type="EMBL" id="PWA44787.1"/>
    </source>
</evidence>
<feature type="compositionally biased region" description="Polar residues" evidence="8">
    <location>
        <begin position="48"/>
        <end position="60"/>
    </location>
</feature>
<dbReference type="AlphaFoldDB" id="A0A2U1L701"/>
<evidence type="ECO:0000256" key="6">
    <source>
        <dbReference type="ARBA" id="ARBA00022729"/>
    </source>
</evidence>
<gene>
    <name evidence="10" type="ORF">CTI12_AA523420</name>
</gene>
<keyword evidence="11" id="KW-1185">Reference proteome</keyword>
<dbReference type="OrthoDB" id="1863260at2759"/>
<keyword evidence="7" id="KW-0379">Hydroxylation</keyword>
<proteinExistence type="inferred from homology"/>